<proteinExistence type="predicted"/>
<dbReference type="PRINTS" id="PR00171">
    <property type="entry name" value="SUGRTRNSPORT"/>
</dbReference>
<dbReference type="STRING" id="164328.H3H8K2"/>
<comment type="catalytic activity">
    <reaction evidence="9">
        <text>D-xylose(out) = D-xylose(in)</text>
        <dbReference type="Rhea" id="RHEA:78427"/>
        <dbReference type="ChEBI" id="CHEBI:53455"/>
    </reaction>
    <physiologicalReaction direction="left-to-right" evidence="9">
        <dbReference type="Rhea" id="RHEA:78428"/>
    </physiologicalReaction>
</comment>
<dbReference type="EnsemblProtists" id="Phyra87828">
    <property type="protein sequence ID" value="Phyra87828"/>
    <property type="gene ID" value="Phyra87828"/>
</dbReference>
<feature type="transmembrane region" description="Helical" evidence="14">
    <location>
        <begin position="44"/>
        <end position="67"/>
    </location>
</feature>
<dbReference type="AlphaFoldDB" id="H3H8K2"/>
<evidence type="ECO:0000256" key="5">
    <source>
        <dbReference type="ARBA" id="ARBA00022989"/>
    </source>
</evidence>
<dbReference type="InterPro" id="IPR036259">
    <property type="entry name" value="MFS_trans_sf"/>
</dbReference>
<dbReference type="EnsemblProtists" id="Phyra87128">
    <property type="protein sequence ID" value="Phyra87128"/>
    <property type="gene ID" value="Phyra87128"/>
</dbReference>
<dbReference type="InterPro" id="IPR005828">
    <property type="entry name" value="MFS_sugar_transport-like"/>
</dbReference>
<dbReference type="EMBL" id="DS568414">
    <property type="status" value="NOT_ANNOTATED_CDS"/>
    <property type="molecule type" value="Genomic_DNA"/>
</dbReference>
<dbReference type="InterPro" id="IPR045263">
    <property type="entry name" value="GLUT"/>
</dbReference>
<protein>
    <recommendedName>
        <fullName evidence="13">Hexose transporter 1</fullName>
    </recommendedName>
</protein>
<comment type="catalytic activity">
    <reaction evidence="12">
        <text>D-fructose(out) = D-fructose(in)</text>
        <dbReference type="Rhea" id="RHEA:60372"/>
        <dbReference type="ChEBI" id="CHEBI:37721"/>
    </reaction>
    <physiologicalReaction direction="left-to-right" evidence="12">
        <dbReference type="Rhea" id="RHEA:60373"/>
    </physiologicalReaction>
</comment>
<comment type="subunit">
    <text evidence="2">Homodimer.</text>
</comment>
<reference evidence="16" key="2">
    <citation type="submission" date="2015-06" db="UniProtKB">
        <authorList>
            <consortium name="EnsemblProtists"/>
        </authorList>
    </citation>
    <scope>IDENTIFICATION</scope>
    <source>
        <strain evidence="16">Pr102</strain>
    </source>
</reference>
<dbReference type="HOGENOM" id="CLU_001265_50_5_1"/>
<dbReference type="EMBL" id="DS567476">
    <property type="status" value="NOT_ANNOTATED_CDS"/>
    <property type="molecule type" value="Genomic_DNA"/>
</dbReference>
<evidence type="ECO:0000256" key="4">
    <source>
        <dbReference type="ARBA" id="ARBA00022692"/>
    </source>
</evidence>
<dbReference type="Pfam" id="PF00083">
    <property type="entry name" value="Sugar_tr"/>
    <property type="match status" value="1"/>
</dbReference>
<sequence>MKRFAGNLIPKADTRNMILWGLAGMVAMSIGMTVAFIVDVSALSIVFTALYVIVFGVTLGPLVWVMTADIFPDSIRASASSFCIGINWLCNLIVGVSYPYISDALTDYAYVPFVVLLAIFYLFALKLVPETSGKSTEEIQAEYDSRREK</sequence>
<evidence type="ECO:0000256" key="3">
    <source>
        <dbReference type="ARBA" id="ARBA00022448"/>
    </source>
</evidence>
<comment type="catalytic activity">
    <reaction evidence="11">
        <text>D-glucosamine(out) = D-glucosamine(in)</text>
        <dbReference type="Rhea" id="RHEA:78423"/>
        <dbReference type="ChEBI" id="CHEBI:58723"/>
    </reaction>
    <physiologicalReaction direction="left-to-right" evidence="11">
        <dbReference type="Rhea" id="RHEA:78424"/>
    </physiologicalReaction>
</comment>
<dbReference type="PANTHER" id="PTHR23503">
    <property type="entry name" value="SOLUTE CARRIER FAMILY 2"/>
    <property type="match status" value="1"/>
</dbReference>
<dbReference type="GO" id="GO:0016020">
    <property type="term" value="C:membrane"/>
    <property type="evidence" value="ECO:0007669"/>
    <property type="project" value="UniProtKB-SubCell"/>
</dbReference>
<feature type="domain" description="Major facilitator superfamily (MFS) profile" evidence="15">
    <location>
        <begin position="1"/>
        <end position="132"/>
    </location>
</feature>
<evidence type="ECO:0000256" key="8">
    <source>
        <dbReference type="ARBA" id="ARBA00044648"/>
    </source>
</evidence>
<feature type="transmembrane region" description="Helical" evidence="14">
    <location>
        <begin position="79"/>
        <end position="101"/>
    </location>
</feature>
<name>H3H8K2_PHYRM</name>
<feature type="transmembrane region" description="Helical" evidence="14">
    <location>
        <begin position="107"/>
        <end position="125"/>
    </location>
</feature>
<dbReference type="InParanoid" id="H3H8K2"/>
<keyword evidence="3" id="KW-0813">Transport</keyword>
<evidence type="ECO:0000313" key="16">
    <source>
        <dbReference type="EnsemblProtists" id="Phyra87128"/>
    </source>
</evidence>
<evidence type="ECO:0000313" key="17">
    <source>
        <dbReference type="Proteomes" id="UP000005238"/>
    </source>
</evidence>
<dbReference type="Gene3D" id="1.20.1250.20">
    <property type="entry name" value="MFS general substrate transporter like domains"/>
    <property type="match status" value="1"/>
</dbReference>
<keyword evidence="6 14" id="KW-0472">Membrane</keyword>
<evidence type="ECO:0000259" key="15">
    <source>
        <dbReference type="PROSITE" id="PS50850"/>
    </source>
</evidence>
<comment type="catalytic activity">
    <reaction evidence="8">
        <text>D-glucose(out) = D-glucose(in)</text>
        <dbReference type="Rhea" id="RHEA:60376"/>
        <dbReference type="ChEBI" id="CHEBI:4167"/>
    </reaction>
    <physiologicalReaction direction="left-to-right" evidence="8">
        <dbReference type="Rhea" id="RHEA:60377"/>
    </physiologicalReaction>
</comment>
<evidence type="ECO:0000256" key="7">
    <source>
        <dbReference type="ARBA" id="ARBA00044637"/>
    </source>
</evidence>
<evidence type="ECO:0000256" key="1">
    <source>
        <dbReference type="ARBA" id="ARBA00004141"/>
    </source>
</evidence>
<keyword evidence="17" id="KW-1185">Reference proteome</keyword>
<evidence type="ECO:0000256" key="12">
    <source>
        <dbReference type="ARBA" id="ARBA00044710"/>
    </source>
</evidence>
<comment type="catalytic activity">
    <reaction evidence="10">
        <text>D-mannose(out) = D-mannose(in)</text>
        <dbReference type="Rhea" id="RHEA:78391"/>
        <dbReference type="ChEBI" id="CHEBI:4208"/>
    </reaction>
    <physiologicalReaction direction="left-to-right" evidence="10">
        <dbReference type="Rhea" id="RHEA:78392"/>
    </physiologicalReaction>
</comment>
<dbReference type="SUPFAM" id="SSF103473">
    <property type="entry name" value="MFS general substrate transporter"/>
    <property type="match status" value="1"/>
</dbReference>
<accession>H3H8K2</accession>
<comment type="catalytic activity">
    <reaction evidence="7">
        <text>D-galactose(in) = D-galactose(out)</text>
        <dbReference type="Rhea" id="RHEA:34915"/>
        <dbReference type="ChEBI" id="CHEBI:4139"/>
    </reaction>
    <physiologicalReaction direction="right-to-left" evidence="7">
        <dbReference type="Rhea" id="RHEA:34917"/>
    </physiologicalReaction>
</comment>
<keyword evidence="5 14" id="KW-1133">Transmembrane helix</keyword>
<evidence type="ECO:0000256" key="2">
    <source>
        <dbReference type="ARBA" id="ARBA00011738"/>
    </source>
</evidence>
<dbReference type="GO" id="GO:0022857">
    <property type="term" value="F:transmembrane transporter activity"/>
    <property type="evidence" value="ECO:0007669"/>
    <property type="project" value="InterPro"/>
</dbReference>
<dbReference type="InterPro" id="IPR003663">
    <property type="entry name" value="Sugar/inositol_transpt"/>
</dbReference>
<dbReference type="VEuPathDB" id="FungiDB:KRP23_11783"/>
<dbReference type="eggNOG" id="KOG0569">
    <property type="taxonomic scope" value="Eukaryota"/>
</dbReference>
<evidence type="ECO:0000256" key="6">
    <source>
        <dbReference type="ARBA" id="ARBA00023136"/>
    </source>
</evidence>
<evidence type="ECO:0000256" key="13">
    <source>
        <dbReference type="ARBA" id="ARBA00044780"/>
    </source>
</evidence>
<dbReference type="InterPro" id="IPR020846">
    <property type="entry name" value="MFS_dom"/>
</dbReference>
<feature type="transmembrane region" description="Helical" evidence="14">
    <location>
        <begin position="18"/>
        <end position="38"/>
    </location>
</feature>
<evidence type="ECO:0000256" key="9">
    <source>
        <dbReference type="ARBA" id="ARBA00044656"/>
    </source>
</evidence>
<evidence type="ECO:0000256" key="11">
    <source>
        <dbReference type="ARBA" id="ARBA00044668"/>
    </source>
</evidence>
<reference evidence="17" key="1">
    <citation type="journal article" date="2006" name="Science">
        <title>Phytophthora genome sequences uncover evolutionary origins and mechanisms of pathogenesis.</title>
        <authorList>
            <person name="Tyler B.M."/>
            <person name="Tripathy S."/>
            <person name="Zhang X."/>
            <person name="Dehal P."/>
            <person name="Jiang R.H."/>
            <person name="Aerts A."/>
            <person name="Arredondo F.D."/>
            <person name="Baxter L."/>
            <person name="Bensasson D."/>
            <person name="Beynon J.L."/>
            <person name="Chapman J."/>
            <person name="Damasceno C.M."/>
            <person name="Dorrance A.E."/>
            <person name="Dou D."/>
            <person name="Dickerman A.W."/>
            <person name="Dubchak I.L."/>
            <person name="Garbelotto M."/>
            <person name="Gijzen M."/>
            <person name="Gordon S.G."/>
            <person name="Govers F."/>
            <person name="Grunwald N.J."/>
            <person name="Huang W."/>
            <person name="Ivors K.L."/>
            <person name="Jones R.W."/>
            <person name="Kamoun S."/>
            <person name="Krampis K."/>
            <person name="Lamour K.H."/>
            <person name="Lee M.K."/>
            <person name="McDonald W.H."/>
            <person name="Medina M."/>
            <person name="Meijer H.J."/>
            <person name="Nordberg E.K."/>
            <person name="Maclean D.J."/>
            <person name="Ospina-Giraldo M.D."/>
            <person name="Morris P.F."/>
            <person name="Phuntumart V."/>
            <person name="Putnam N.H."/>
            <person name="Rash S."/>
            <person name="Rose J.K."/>
            <person name="Sakihama Y."/>
            <person name="Salamov A.A."/>
            <person name="Savidor A."/>
            <person name="Scheuring C.F."/>
            <person name="Smith B.M."/>
            <person name="Sobral B.W."/>
            <person name="Terry A."/>
            <person name="Torto-Alalibo T.A."/>
            <person name="Win J."/>
            <person name="Xu Z."/>
            <person name="Zhang H."/>
            <person name="Grigoriev I.V."/>
            <person name="Rokhsar D.S."/>
            <person name="Boore J.L."/>
        </authorList>
    </citation>
    <scope>NUCLEOTIDE SEQUENCE [LARGE SCALE GENOMIC DNA]</scope>
    <source>
        <strain evidence="17">Pr102</strain>
    </source>
</reference>
<dbReference type="PANTHER" id="PTHR23503:SF8">
    <property type="entry name" value="FACILITATED GLUCOSE TRANSPORTER PROTEIN 1"/>
    <property type="match status" value="1"/>
</dbReference>
<evidence type="ECO:0000256" key="14">
    <source>
        <dbReference type="SAM" id="Phobius"/>
    </source>
</evidence>
<dbReference type="PROSITE" id="PS50850">
    <property type="entry name" value="MFS"/>
    <property type="match status" value="1"/>
</dbReference>
<evidence type="ECO:0000256" key="10">
    <source>
        <dbReference type="ARBA" id="ARBA00044662"/>
    </source>
</evidence>
<dbReference type="Proteomes" id="UP000005238">
    <property type="component" value="Unassembled WGS sequence"/>
</dbReference>
<organism evidence="16 17">
    <name type="scientific">Phytophthora ramorum</name>
    <name type="common">Sudden oak death agent</name>
    <dbReference type="NCBI Taxonomy" id="164328"/>
    <lineage>
        <taxon>Eukaryota</taxon>
        <taxon>Sar</taxon>
        <taxon>Stramenopiles</taxon>
        <taxon>Oomycota</taxon>
        <taxon>Peronosporomycetes</taxon>
        <taxon>Peronosporales</taxon>
        <taxon>Peronosporaceae</taxon>
        <taxon>Phytophthora</taxon>
    </lineage>
</organism>
<keyword evidence="4 14" id="KW-0812">Transmembrane</keyword>
<comment type="subcellular location">
    <subcellularLocation>
        <location evidence="1">Membrane</location>
        <topology evidence="1">Multi-pass membrane protein</topology>
    </subcellularLocation>
</comment>